<dbReference type="PRINTS" id="PR00081">
    <property type="entry name" value="GDHRDH"/>
</dbReference>
<dbReference type="Proteomes" id="UP000247591">
    <property type="component" value="Unassembled WGS sequence"/>
</dbReference>
<keyword evidence="5" id="KW-1185">Reference proteome</keyword>
<dbReference type="InterPro" id="IPR036291">
    <property type="entry name" value="NAD(P)-bd_dom_sf"/>
</dbReference>
<dbReference type="InterPro" id="IPR002347">
    <property type="entry name" value="SDR_fam"/>
</dbReference>
<evidence type="ECO:0000313" key="5">
    <source>
        <dbReference type="Proteomes" id="UP000247591"/>
    </source>
</evidence>
<dbReference type="FunFam" id="3.40.50.720:FF:000084">
    <property type="entry name" value="Short-chain dehydrogenase reductase"/>
    <property type="match status" value="1"/>
</dbReference>
<dbReference type="CDD" id="cd05233">
    <property type="entry name" value="SDR_c"/>
    <property type="match status" value="1"/>
</dbReference>
<evidence type="ECO:0000256" key="1">
    <source>
        <dbReference type="ARBA" id="ARBA00006484"/>
    </source>
</evidence>
<proteinExistence type="inferred from homology"/>
<evidence type="ECO:0000313" key="4">
    <source>
        <dbReference type="EMBL" id="PYE14216.1"/>
    </source>
</evidence>
<dbReference type="PANTHER" id="PTHR43639">
    <property type="entry name" value="OXIDOREDUCTASE, SHORT-CHAIN DEHYDROGENASE/REDUCTASE FAMILY (AFU_ORTHOLOGUE AFUA_5G02870)"/>
    <property type="match status" value="1"/>
</dbReference>
<evidence type="ECO:0000256" key="3">
    <source>
        <dbReference type="RuleBase" id="RU000363"/>
    </source>
</evidence>
<gene>
    <name evidence="4" type="ORF">DFR67_11310</name>
</gene>
<organism evidence="4 5">
    <name type="scientific">Williamsia limnetica</name>
    <dbReference type="NCBI Taxonomy" id="882452"/>
    <lineage>
        <taxon>Bacteria</taxon>
        <taxon>Bacillati</taxon>
        <taxon>Actinomycetota</taxon>
        <taxon>Actinomycetes</taxon>
        <taxon>Mycobacteriales</taxon>
        <taxon>Nocardiaceae</taxon>
        <taxon>Williamsia</taxon>
    </lineage>
</organism>
<dbReference type="GO" id="GO:0016491">
    <property type="term" value="F:oxidoreductase activity"/>
    <property type="evidence" value="ECO:0007669"/>
    <property type="project" value="UniProtKB-KW"/>
</dbReference>
<dbReference type="PROSITE" id="PS00061">
    <property type="entry name" value="ADH_SHORT"/>
    <property type="match status" value="1"/>
</dbReference>
<dbReference type="PANTHER" id="PTHR43639:SF1">
    <property type="entry name" value="SHORT-CHAIN DEHYDROGENASE_REDUCTASE FAMILY PROTEIN"/>
    <property type="match status" value="1"/>
</dbReference>
<dbReference type="EMBL" id="QJSP01000013">
    <property type="protein sequence ID" value="PYE14216.1"/>
    <property type="molecule type" value="Genomic_DNA"/>
</dbReference>
<keyword evidence="2" id="KW-0560">Oxidoreductase</keyword>
<dbReference type="PRINTS" id="PR00080">
    <property type="entry name" value="SDRFAMILY"/>
</dbReference>
<dbReference type="AlphaFoldDB" id="A0A318RWF9"/>
<dbReference type="Gene3D" id="3.40.50.720">
    <property type="entry name" value="NAD(P)-binding Rossmann-like Domain"/>
    <property type="match status" value="1"/>
</dbReference>
<dbReference type="Pfam" id="PF00106">
    <property type="entry name" value="adh_short"/>
    <property type="match status" value="1"/>
</dbReference>
<name>A0A318RWF9_WILLI</name>
<accession>A0A318RWF9</accession>
<dbReference type="SUPFAM" id="SSF51735">
    <property type="entry name" value="NAD(P)-binding Rossmann-fold domains"/>
    <property type="match status" value="1"/>
</dbReference>
<sequence length="255" mass="26321">MTDAAQNPGMSVLDGKVVVVTGASSGLGAAVVRLLGSRGARVYGLARDPDRLSEVFAEVPHGRWRVTDLADAGACADAISDAVAEFGRLDCLVNVAGAHTMRHTPSVTDEQWHRDLAVNLNGPFFLCRAALPHLLETAGNIVNVASTAGTQGQAYSAAYCAAKHGLIGLTRALAVEYAHTAVRVNAVCPGGMLTPQVSNFVAPDGADFDLIMRTASPRGMSQPAEVAKLIAFLAGDDASAVHGAVYAADNGRSAD</sequence>
<dbReference type="InterPro" id="IPR020904">
    <property type="entry name" value="Sc_DH/Rdtase_CS"/>
</dbReference>
<reference evidence="4 5" key="1">
    <citation type="submission" date="2018-06" db="EMBL/GenBank/DDBJ databases">
        <title>Genomic Encyclopedia of Type Strains, Phase IV (KMG-IV): sequencing the most valuable type-strain genomes for metagenomic binning, comparative biology and taxonomic classification.</title>
        <authorList>
            <person name="Goeker M."/>
        </authorList>
    </citation>
    <scope>NUCLEOTIDE SEQUENCE [LARGE SCALE GENOMIC DNA]</scope>
    <source>
        <strain evidence="4 5">DSM 45521</strain>
    </source>
</reference>
<comment type="caution">
    <text evidence="4">The sequence shown here is derived from an EMBL/GenBank/DDBJ whole genome shotgun (WGS) entry which is preliminary data.</text>
</comment>
<protein>
    <submittedName>
        <fullName evidence="4">NAD(P)-dependent dehydrogenase (Short-subunit alcohol dehydrogenase family)</fullName>
    </submittedName>
</protein>
<evidence type="ECO:0000256" key="2">
    <source>
        <dbReference type="ARBA" id="ARBA00023002"/>
    </source>
</evidence>
<comment type="similarity">
    <text evidence="1 3">Belongs to the short-chain dehydrogenases/reductases (SDR) family.</text>
</comment>